<comment type="caution">
    <text evidence="1">The sequence shown here is derived from an EMBL/GenBank/DDBJ whole genome shotgun (WGS) entry which is preliminary data.</text>
</comment>
<reference evidence="1" key="1">
    <citation type="submission" date="2023-02" db="EMBL/GenBank/DDBJ databases">
        <title>Genome of toxic invasive species Heracleum sosnowskyi carries increased number of genes despite the absence of recent whole-genome duplications.</title>
        <authorList>
            <person name="Schelkunov M."/>
            <person name="Shtratnikova V."/>
            <person name="Makarenko M."/>
            <person name="Klepikova A."/>
            <person name="Omelchenko D."/>
            <person name="Novikova G."/>
            <person name="Obukhova E."/>
            <person name="Bogdanov V."/>
            <person name="Penin A."/>
            <person name="Logacheva M."/>
        </authorList>
    </citation>
    <scope>NUCLEOTIDE SEQUENCE</scope>
    <source>
        <strain evidence="1">Hsosn_3</strain>
        <tissue evidence="1">Leaf</tissue>
    </source>
</reference>
<gene>
    <name evidence="1" type="ORF">POM88_023931</name>
</gene>
<accession>A0AAD8IIJ4</accession>
<evidence type="ECO:0000313" key="2">
    <source>
        <dbReference type="Proteomes" id="UP001237642"/>
    </source>
</evidence>
<sequence length="104" mass="11884">MALINGGRAVEANDYLSILCFQNLESYFQLLGDVKTSSVTTRQVVLLEEGEKKKVNPSFQQRRTRNFSAGQSYLHLPIIYIACRDLLQPFDHVPKFIMIKSFVS</sequence>
<reference evidence="1" key="2">
    <citation type="submission" date="2023-05" db="EMBL/GenBank/DDBJ databases">
        <authorList>
            <person name="Schelkunov M.I."/>
        </authorList>
    </citation>
    <scope>NUCLEOTIDE SEQUENCE</scope>
    <source>
        <strain evidence="1">Hsosn_3</strain>
        <tissue evidence="1">Leaf</tissue>
    </source>
</reference>
<evidence type="ECO:0000313" key="1">
    <source>
        <dbReference type="EMBL" id="KAK1386196.1"/>
    </source>
</evidence>
<dbReference type="AlphaFoldDB" id="A0AAD8IIJ4"/>
<keyword evidence="2" id="KW-1185">Reference proteome</keyword>
<organism evidence="1 2">
    <name type="scientific">Heracleum sosnowskyi</name>
    <dbReference type="NCBI Taxonomy" id="360622"/>
    <lineage>
        <taxon>Eukaryota</taxon>
        <taxon>Viridiplantae</taxon>
        <taxon>Streptophyta</taxon>
        <taxon>Embryophyta</taxon>
        <taxon>Tracheophyta</taxon>
        <taxon>Spermatophyta</taxon>
        <taxon>Magnoliopsida</taxon>
        <taxon>eudicotyledons</taxon>
        <taxon>Gunneridae</taxon>
        <taxon>Pentapetalae</taxon>
        <taxon>asterids</taxon>
        <taxon>campanulids</taxon>
        <taxon>Apiales</taxon>
        <taxon>Apiaceae</taxon>
        <taxon>Apioideae</taxon>
        <taxon>apioid superclade</taxon>
        <taxon>Tordylieae</taxon>
        <taxon>Tordyliinae</taxon>
        <taxon>Heracleum</taxon>
    </lineage>
</organism>
<protein>
    <submittedName>
        <fullName evidence="1">Uncharacterized protein</fullName>
    </submittedName>
</protein>
<dbReference type="EMBL" id="JAUIZM010000005">
    <property type="protein sequence ID" value="KAK1386196.1"/>
    <property type="molecule type" value="Genomic_DNA"/>
</dbReference>
<proteinExistence type="predicted"/>
<dbReference type="Proteomes" id="UP001237642">
    <property type="component" value="Unassembled WGS sequence"/>
</dbReference>
<name>A0AAD8IIJ4_9APIA</name>